<dbReference type="EMBL" id="PVHK01000087">
    <property type="protein sequence ID" value="PRH42098.1"/>
    <property type="molecule type" value="Genomic_DNA"/>
</dbReference>
<feature type="transmembrane region" description="Helical" evidence="1">
    <location>
        <begin position="81"/>
        <end position="104"/>
    </location>
</feature>
<dbReference type="RefSeq" id="WP_081071365.1">
    <property type="nucleotide sequence ID" value="NZ_PVHK01000087.1"/>
</dbReference>
<dbReference type="Pfam" id="PF03703">
    <property type="entry name" value="bPH_2"/>
    <property type="match status" value="1"/>
</dbReference>
<gene>
    <name evidence="3" type="ORF">C6T65_12140</name>
</gene>
<accession>A0AA44Y0P1</accession>
<dbReference type="AlphaFoldDB" id="A0AA44Y0P1"/>
<evidence type="ECO:0000256" key="1">
    <source>
        <dbReference type="SAM" id="Phobius"/>
    </source>
</evidence>
<comment type="caution">
    <text evidence="3">The sequence shown here is derived from an EMBL/GenBank/DDBJ whole genome shotgun (WGS) entry which is preliminary data.</text>
</comment>
<name>A0AA44Y0P1_BURVI</name>
<protein>
    <recommendedName>
        <fullName evidence="2">YdbS-like PH domain-containing protein</fullName>
    </recommendedName>
</protein>
<evidence type="ECO:0000313" key="3">
    <source>
        <dbReference type="EMBL" id="PRH42098.1"/>
    </source>
</evidence>
<evidence type="ECO:0000259" key="2">
    <source>
        <dbReference type="Pfam" id="PF03703"/>
    </source>
</evidence>
<sequence length="202" mass="22735">MSRSGYRERTATAALHGGQVSRSVRDDWAGVEPAHTYKECAPQLVLRPDGAQLVPTVSRLLIELVALISIARYAHLHHWNFPWWLPLGAATILFARAGWIWLGLKTDSAVVDRARITFHRGVLNRASSSVEFARIQNVLAYQAWWQRPFRIGTVLIQTTDRSSKNWAIAGVSRPHEMRERILRAALATRHYHGTSEALIGAL</sequence>
<dbReference type="Proteomes" id="UP000237632">
    <property type="component" value="Unassembled WGS sequence"/>
</dbReference>
<feature type="domain" description="YdbS-like PH" evidence="2">
    <location>
        <begin position="110"/>
        <end position="181"/>
    </location>
</feature>
<keyword evidence="1" id="KW-0472">Membrane</keyword>
<evidence type="ECO:0000313" key="4">
    <source>
        <dbReference type="Proteomes" id="UP000237632"/>
    </source>
</evidence>
<dbReference type="InterPro" id="IPR005182">
    <property type="entry name" value="YdbS-like_PH"/>
</dbReference>
<proteinExistence type="predicted"/>
<keyword evidence="1" id="KW-0812">Transmembrane</keyword>
<reference evidence="3 4" key="1">
    <citation type="submission" date="2018-03" db="EMBL/GenBank/DDBJ databases">
        <authorList>
            <person name="Nguyen K."/>
            <person name="Fouts D."/>
            <person name="Sutton G."/>
        </authorList>
    </citation>
    <scope>NUCLEOTIDE SEQUENCE [LARGE SCALE GENOMIC DNA]</scope>
    <source>
        <strain evidence="3 4">AU3578</strain>
    </source>
</reference>
<organism evidence="3 4">
    <name type="scientific">Burkholderia vietnamiensis</name>
    <dbReference type="NCBI Taxonomy" id="60552"/>
    <lineage>
        <taxon>Bacteria</taxon>
        <taxon>Pseudomonadati</taxon>
        <taxon>Pseudomonadota</taxon>
        <taxon>Betaproteobacteria</taxon>
        <taxon>Burkholderiales</taxon>
        <taxon>Burkholderiaceae</taxon>
        <taxon>Burkholderia</taxon>
        <taxon>Burkholderia cepacia complex</taxon>
    </lineage>
</organism>
<keyword evidence="1" id="KW-1133">Transmembrane helix</keyword>